<accession>A0A0F9IM22</accession>
<organism evidence="2">
    <name type="scientific">marine sediment metagenome</name>
    <dbReference type="NCBI Taxonomy" id="412755"/>
    <lineage>
        <taxon>unclassified sequences</taxon>
        <taxon>metagenomes</taxon>
        <taxon>ecological metagenomes</taxon>
    </lineage>
</organism>
<feature type="non-terminal residue" evidence="2">
    <location>
        <position position="1"/>
    </location>
</feature>
<evidence type="ECO:0000256" key="1">
    <source>
        <dbReference type="SAM" id="MobiDB-lite"/>
    </source>
</evidence>
<comment type="caution">
    <text evidence="2">The sequence shown here is derived from an EMBL/GenBank/DDBJ whole genome shotgun (WGS) entry which is preliminary data.</text>
</comment>
<name>A0A0F9IM22_9ZZZZ</name>
<reference evidence="2" key="1">
    <citation type="journal article" date="2015" name="Nature">
        <title>Complex archaea that bridge the gap between prokaryotes and eukaryotes.</title>
        <authorList>
            <person name="Spang A."/>
            <person name="Saw J.H."/>
            <person name="Jorgensen S.L."/>
            <person name="Zaremba-Niedzwiedzka K."/>
            <person name="Martijn J."/>
            <person name="Lind A.E."/>
            <person name="van Eijk R."/>
            <person name="Schleper C."/>
            <person name="Guy L."/>
            <person name="Ettema T.J."/>
        </authorList>
    </citation>
    <scope>NUCLEOTIDE SEQUENCE</scope>
</reference>
<protein>
    <submittedName>
        <fullName evidence="2">Uncharacterized protein</fullName>
    </submittedName>
</protein>
<dbReference type="AlphaFoldDB" id="A0A0F9IM22"/>
<gene>
    <name evidence="2" type="ORF">LCGC14_1641080</name>
</gene>
<sequence>IALAERHKIPVAELAPQIDGLFGRVTELMDKGILDDEGQLIERTPSAPAPVIPDNNTNFGFSPEPSPSPIAGSGPEQAAQAALESLKSDVKEMKEGYKKMESSTAMLLEGRVKGKILEANPEFSDRDAAHVLNKAQGDTSKTLEQHIEAHKTTKTDYETSQREKFAKEFGIDLPTFNENRLKEQDAKGGGFGGFFKGKKFSFKKGGEDTVNPRKAMEEALKANIGG</sequence>
<evidence type="ECO:0000313" key="2">
    <source>
        <dbReference type="EMBL" id="KKM20879.1"/>
    </source>
</evidence>
<proteinExistence type="predicted"/>
<dbReference type="EMBL" id="LAZR01013678">
    <property type="protein sequence ID" value="KKM20879.1"/>
    <property type="molecule type" value="Genomic_DNA"/>
</dbReference>
<feature type="region of interest" description="Disordered" evidence="1">
    <location>
        <begin position="45"/>
        <end position="77"/>
    </location>
</feature>